<dbReference type="GO" id="GO:0002764">
    <property type="term" value="P:immune response-regulating signaling pathway"/>
    <property type="evidence" value="ECO:0007669"/>
    <property type="project" value="TreeGrafter"/>
</dbReference>
<keyword evidence="5" id="KW-0677">Repeat</keyword>
<dbReference type="GO" id="GO:0032396">
    <property type="term" value="F:inhibitory MHC class I receptor activity"/>
    <property type="evidence" value="ECO:0007669"/>
    <property type="project" value="TreeGrafter"/>
</dbReference>
<protein>
    <recommendedName>
        <fullName evidence="11">Ig-like domain-containing protein</fullName>
    </recommendedName>
</protein>
<dbReference type="GO" id="GO:0005886">
    <property type="term" value="C:plasma membrane"/>
    <property type="evidence" value="ECO:0007669"/>
    <property type="project" value="UniProtKB-SubCell"/>
</dbReference>
<keyword evidence="9" id="KW-0325">Glycoprotein</keyword>
<dbReference type="FunFam" id="2.60.40.10:FF:000049">
    <property type="entry name" value="Leukocyte immunoglobulin-like receptor subfamily B member 1"/>
    <property type="match status" value="2"/>
</dbReference>
<dbReference type="Pfam" id="PF13895">
    <property type="entry name" value="Ig_2"/>
    <property type="match status" value="1"/>
</dbReference>
<keyword evidence="2" id="KW-1003">Cell membrane</keyword>
<keyword evidence="4" id="KW-0732">Signal</keyword>
<sequence>QVLLCILKLNPSPLRMYRKPSLSTQPGSLVLPGDNLTLRCRSEASFGSFALIKDERLSPPLRLEGQQSPDLTLGWMSCTHRGRYRCYSGHNSYAWSDPSAPLDILITAEVPLSWPRSRLSAQGPGTVVPWGSPITIWCQGTPGAQEFHLDKEGISVPWNRQKPLEPGVKAKFSIYYMGQDHTGSYQCYYRTPAGWSEPSSGASDYTQGNVLRLGLAGLVLISLGALVVFDRHSQNRASGHVWA</sequence>
<evidence type="ECO:0000256" key="2">
    <source>
        <dbReference type="ARBA" id="ARBA00022475"/>
    </source>
</evidence>
<comment type="subcellular location">
    <subcellularLocation>
        <location evidence="1">Cell membrane</location>
        <topology evidence="1">Single-pass membrane protein</topology>
    </subcellularLocation>
</comment>
<accession>A0A8C2S0Z2</accession>
<evidence type="ECO:0000256" key="6">
    <source>
        <dbReference type="ARBA" id="ARBA00022989"/>
    </source>
</evidence>
<dbReference type="AlphaFoldDB" id="A0A8C2S0Z2"/>
<evidence type="ECO:0000256" key="10">
    <source>
        <dbReference type="ARBA" id="ARBA00023319"/>
    </source>
</evidence>
<evidence type="ECO:0000256" key="4">
    <source>
        <dbReference type="ARBA" id="ARBA00022729"/>
    </source>
</evidence>
<evidence type="ECO:0000256" key="5">
    <source>
        <dbReference type="ARBA" id="ARBA00022737"/>
    </source>
</evidence>
<keyword evidence="6" id="KW-1133">Transmembrane helix</keyword>
<keyword evidence="8" id="KW-1015">Disulfide bond</keyword>
<evidence type="ECO:0000256" key="1">
    <source>
        <dbReference type="ARBA" id="ARBA00004162"/>
    </source>
</evidence>
<dbReference type="PANTHER" id="PTHR11738">
    <property type="entry name" value="MHC CLASS I NK CELL RECEPTOR"/>
    <property type="match status" value="1"/>
</dbReference>
<evidence type="ECO:0000313" key="12">
    <source>
        <dbReference type="Ensembl" id="ENSCHIP00010036761.1"/>
    </source>
</evidence>
<evidence type="ECO:0000256" key="3">
    <source>
        <dbReference type="ARBA" id="ARBA00022692"/>
    </source>
</evidence>
<dbReference type="Gene3D" id="2.60.40.10">
    <property type="entry name" value="Immunoglobulins"/>
    <property type="match status" value="2"/>
</dbReference>
<reference evidence="12" key="2">
    <citation type="submission" date="2025-08" db="UniProtKB">
        <authorList>
            <consortium name="Ensembl"/>
        </authorList>
    </citation>
    <scope>IDENTIFICATION</scope>
</reference>
<proteinExistence type="predicted"/>
<feature type="domain" description="Ig-like" evidence="11">
    <location>
        <begin position="115"/>
        <end position="187"/>
    </location>
</feature>
<dbReference type="SUPFAM" id="SSF48726">
    <property type="entry name" value="Immunoglobulin"/>
    <property type="match status" value="2"/>
</dbReference>
<keyword evidence="3" id="KW-0812">Transmembrane</keyword>
<dbReference type="InterPro" id="IPR013783">
    <property type="entry name" value="Ig-like_fold"/>
</dbReference>
<dbReference type="GO" id="GO:0019221">
    <property type="term" value="P:cytokine-mediated signaling pathway"/>
    <property type="evidence" value="ECO:0007669"/>
    <property type="project" value="TreeGrafter"/>
</dbReference>
<dbReference type="InterPro" id="IPR050412">
    <property type="entry name" value="Ig-like_Receptors_ImmuneReg"/>
</dbReference>
<dbReference type="PROSITE" id="PS50835">
    <property type="entry name" value="IG_LIKE"/>
    <property type="match status" value="1"/>
</dbReference>
<dbReference type="InterPro" id="IPR007110">
    <property type="entry name" value="Ig-like_dom"/>
</dbReference>
<keyword evidence="7" id="KW-0472">Membrane</keyword>
<dbReference type="PANTHER" id="PTHR11738:SF179">
    <property type="entry name" value="LEUKOCYTE IMMUNOGLOBULIN-LIKE RECEPTOR SUBFAMILY A MEMBER 5"/>
    <property type="match status" value="1"/>
</dbReference>
<dbReference type="InterPro" id="IPR036179">
    <property type="entry name" value="Ig-like_dom_sf"/>
</dbReference>
<evidence type="ECO:0000256" key="9">
    <source>
        <dbReference type="ARBA" id="ARBA00023180"/>
    </source>
</evidence>
<evidence type="ECO:0000256" key="8">
    <source>
        <dbReference type="ARBA" id="ARBA00023157"/>
    </source>
</evidence>
<name>A0A8C2S0Z2_CAPHI</name>
<evidence type="ECO:0000259" key="11">
    <source>
        <dbReference type="PROSITE" id="PS50835"/>
    </source>
</evidence>
<organism evidence="12">
    <name type="scientific">Capra hircus</name>
    <name type="common">Goat</name>
    <dbReference type="NCBI Taxonomy" id="9925"/>
    <lineage>
        <taxon>Eukaryota</taxon>
        <taxon>Metazoa</taxon>
        <taxon>Chordata</taxon>
        <taxon>Craniata</taxon>
        <taxon>Vertebrata</taxon>
        <taxon>Euteleostomi</taxon>
        <taxon>Mammalia</taxon>
        <taxon>Eutheria</taxon>
        <taxon>Laurasiatheria</taxon>
        <taxon>Artiodactyla</taxon>
        <taxon>Ruminantia</taxon>
        <taxon>Pecora</taxon>
        <taxon>Bovidae</taxon>
        <taxon>Caprinae</taxon>
        <taxon>Capra</taxon>
    </lineage>
</organism>
<keyword evidence="10" id="KW-0393">Immunoglobulin domain</keyword>
<reference evidence="12" key="1">
    <citation type="submission" date="2019-03" db="EMBL/GenBank/DDBJ databases">
        <title>Genome sequencing and reference-guided assembly of Black Bengal Goat (Capra hircus).</title>
        <authorList>
            <person name="Siddiki A.Z."/>
            <person name="Baten A."/>
            <person name="Billah M."/>
            <person name="Alam M.A.U."/>
            <person name="Shawrob K.S.M."/>
            <person name="Saha S."/>
            <person name="Chowdhury M."/>
            <person name="Rahman A.H."/>
            <person name="Stear M."/>
            <person name="Miah G."/>
            <person name="Das G.B."/>
            <person name="Hossain M.M."/>
            <person name="Kumkum M."/>
            <person name="Islam M.S."/>
            <person name="Mollah A.M."/>
            <person name="Ahsan A."/>
            <person name="Tusar F."/>
            <person name="Khan M.K.I."/>
        </authorList>
    </citation>
    <scope>NUCLEOTIDE SEQUENCE [LARGE SCALE GENOMIC DNA]</scope>
</reference>
<evidence type="ECO:0000256" key="7">
    <source>
        <dbReference type="ARBA" id="ARBA00023136"/>
    </source>
</evidence>
<dbReference type="Ensembl" id="ENSCHIT00010051649.1">
    <property type="protein sequence ID" value="ENSCHIP00010036761.1"/>
    <property type="gene ID" value="ENSCHIG00010027122.1"/>
</dbReference>